<evidence type="ECO:0000313" key="1">
    <source>
        <dbReference type="EMBL" id="GGE76036.1"/>
    </source>
</evidence>
<sequence length="62" mass="7215">MASNKNWETNKNLHATNMNAGYCGYKYYYEATEEKVEQKTNFMKGYITHAFITHQVLAQTST</sequence>
<organism evidence="1 2">
    <name type="scientific">Priestia taiwanensis</name>
    <dbReference type="NCBI Taxonomy" id="1347902"/>
    <lineage>
        <taxon>Bacteria</taxon>
        <taxon>Bacillati</taxon>
        <taxon>Bacillota</taxon>
        <taxon>Bacilli</taxon>
        <taxon>Bacillales</taxon>
        <taxon>Bacillaceae</taxon>
        <taxon>Priestia</taxon>
    </lineage>
</organism>
<dbReference type="AlphaFoldDB" id="A0A917ER80"/>
<comment type="caution">
    <text evidence="1">The sequence shown here is derived from an EMBL/GenBank/DDBJ whole genome shotgun (WGS) entry which is preliminary data.</text>
</comment>
<dbReference type="EMBL" id="BMFK01000002">
    <property type="protein sequence ID" value="GGE76036.1"/>
    <property type="molecule type" value="Genomic_DNA"/>
</dbReference>
<protein>
    <submittedName>
        <fullName evidence="1">Uncharacterized protein</fullName>
    </submittedName>
</protein>
<reference evidence="1" key="2">
    <citation type="submission" date="2020-09" db="EMBL/GenBank/DDBJ databases">
        <authorList>
            <person name="Sun Q."/>
            <person name="Zhou Y."/>
        </authorList>
    </citation>
    <scope>NUCLEOTIDE SEQUENCE</scope>
    <source>
        <strain evidence="1">CGMCC 1.12698</strain>
    </source>
</reference>
<evidence type="ECO:0000313" key="2">
    <source>
        <dbReference type="Proteomes" id="UP000605259"/>
    </source>
</evidence>
<dbReference type="RefSeq" id="WP_229722264.1">
    <property type="nucleotide sequence ID" value="NZ_BMFK01000002.1"/>
</dbReference>
<accession>A0A917ER80</accession>
<keyword evidence="2" id="KW-1185">Reference proteome</keyword>
<dbReference type="Proteomes" id="UP000605259">
    <property type="component" value="Unassembled WGS sequence"/>
</dbReference>
<gene>
    <name evidence="1" type="ORF">GCM10007140_27240</name>
</gene>
<reference evidence="1" key="1">
    <citation type="journal article" date="2014" name="Int. J. Syst. Evol. Microbiol.">
        <title>Complete genome sequence of Corynebacterium casei LMG S-19264T (=DSM 44701T), isolated from a smear-ripened cheese.</title>
        <authorList>
            <consortium name="US DOE Joint Genome Institute (JGI-PGF)"/>
            <person name="Walter F."/>
            <person name="Albersmeier A."/>
            <person name="Kalinowski J."/>
            <person name="Ruckert C."/>
        </authorList>
    </citation>
    <scope>NUCLEOTIDE SEQUENCE</scope>
    <source>
        <strain evidence="1">CGMCC 1.12698</strain>
    </source>
</reference>
<proteinExistence type="predicted"/>
<name>A0A917ER80_9BACI</name>